<dbReference type="Proteomes" id="UP000030403">
    <property type="component" value="Unassembled WGS sequence"/>
</dbReference>
<evidence type="ECO:0000256" key="4">
    <source>
        <dbReference type="ARBA" id="ARBA00022475"/>
    </source>
</evidence>
<gene>
    <name evidence="10" type="ORF">N783_20785</name>
</gene>
<proteinExistence type="inferred from homology"/>
<dbReference type="Pfam" id="PF04066">
    <property type="entry name" value="MrpF_PhaF"/>
    <property type="match status" value="1"/>
</dbReference>
<evidence type="ECO:0000256" key="6">
    <source>
        <dbReference type="ARBA" id="ARBA00022989"/>
    </source>
</evidence>
<evidence type="ECO:0000256" key="2">
    <source>
        <dbReference type="ARBA" id="ARBA00009212"/>
    </source>
</evidence>
<keyword evidence="3 8" id="KW-0813">Transport</keyword>
<comment type="caution">
    <text evidence="10">The sequence shown here is derived from an EMBL/GenBank/DDBJ whole genome shotgun (WGS) entry which is preliminary data.</text>
</comment>
<dbReference type="STRING" id="1385511.GCA_000425225_04070"/>
<feature type="transmembrane region" description="Helical" evidence="9">
    <location>
        <begin position="73"/>
        <end position="92"/>
    </location>
</feature>
<evidence type="ECO:0000256" key="8">
    <source>
        <dbReference type="PIRNR" id="PIRNR028784"/>
    </source>
</evidence>
<reference evidence="10 11" key="1">
    <citation type="submission" date="2013-08" db="EMBL/GenBank/DDBJ databases">
        <authorList>
            <person name="Huang J."/>
            <person name="Wang G."/>
        </authorList>
    </citation>
    <scope>NUCLEOTIDE SEQUENCE [LARGE SCALE GENOMIC DNA]</scope>
    <source>
        <strain evidence="10 11">BH030004</strain>
    </source>
</reference>
<dbReference type="GO" id="GO:0005886">
    <property type="term" value="C:plasma membrane"/>
    <property type="evidence" value="ECO:0007669"/>
    <property type="project" value="UniProtKB-SubCell"/>
</dbReference>
<dbReference type="PANTHER" id="PTHR34702:SF1">
    <property type="entry name" value="NA(+)_H(+) ANTIPORTER SUBUNIT F"/>
    <property type="match status" value="1"/>
</dbReference>
<dbReference type="InterPro" id="IPR007208">
    <property type="entry name" value="MrpF/PhaF-like"/>
</dbReference>
<dbReference type="GO" id="GO:0015385">
    <property type="term" value="F:sodium:proton antiporter activity"/>
    <property type="evidence" value="ECO:0007669"/>
    <property type="project" value="TreeGrafter"/>
</dbReference>
<evidence type="ECO:0000313" key="11">
    <source>
        <dbReference type="Proteomes" id="UP000030403"/>
    </source>
</evidence>
<sequence length="103" mass="10998">MLDTLHMAQNILQYVTTACIVAISISIILLLYRALVGPTNPDRAVALDTIGINLMALAGLLAIGLVTTQLNDVILLIGILLFIGTVAIAKFLEKGVIIDRDLD</sequence>
<protein>
    <submittedName>
        <fullName evidence="10">Cation:proton antiporter</fullName>
    </submittedName>
</protein>
<dbReference type="PIRSF" id="PIRSF028784">
    <property type="entry name" value="MrpF"/>
    <property type="match status" value="1"/>
</dbReference>
<evidence type="ECO:0000256" key="5">
    <source>
        <dbReference type="ARBA" id="ARBA00022692"/>
    </source>
</evidence>
<accession>A0A0A5HJU3</accession>
<organism evidence="10 11">
    <name type="scientific">Pontibacillus marinus BH030004 = DSM 16465</name>
    <dbReference type="NCBI Taxonomy" id="1385511"/>
    <lineage>
        <taxon>Bacteria</taxon>
        <taxon>Bacillati</taxon>
        <taxon>Bacillota</taxon>
        <taxon>Bacilli</taxon>
        <taxon>Bacillales</taxon>
        <taxon>Bacillaceae</taxon>
        <taxon>Pontibacillus</taxon>
    </lineage>
</organism>
<keyword evidence="5 9" id="KW-0812">Transmembrane</keyword>
<keyword evidence="6 9" id="KW-1133">Transmembrane helix</keyword>
<dbReference type="PANTHER" id="PTHR34702">
    <property type="entry name" value="NA(+)/H(+) ANTIPORTER SUBUNIT F1"/>
    <property type="match status" value="1"/>
</dbReference>
<dbReference type="EMBL" id="AVPF01000077">
    <property type="protein sequence ID" value="KGX83892.1"/>
    <property type="molecule type" value="Genomic_DNA"/>
</dbReference>
<keyword evidence="8" id="KW-0406">Ion transport</keyword>
<dbReference type="eggNOG" id="COG2212">
    <property type="taxonomic scope" value="Bacteria"/>
</dbReference>
<comment type="subcellular location">
    <subcellularLocation>
        <location evidence="1 8">Cell membrane</location>
        <topology evidence="1 8">Multi-pass membrane protein</topology>
    </subcellularLocation>
</comment>
<keyword evidence="11" id="KW-1185">Reference proteome</keyword>
<evidence type="ECO:0000256" key="3">
    <source>
        <dbReference type="ARBA" id="ARBA00022448"/>
    </source>
</evidence>
<evidence type="ECO:0000256" key="1">
    <source>
        <dbReference type="ARBA" id="ARBA00004651"/>
    </source>
</evidence>
<name>A0A0A5HJU3_9BACI</name>
<keyword evidence="4 8" id="KW-1003">Cell membrane</keyword>
<evidence type="ECO:0000256" key="9">
    <source>
        <dbReference type="SAM" id="Phobius"/>
    </source>
</evidence>
<keyword evidence="8" id="KW-0050">Antiport</keyword>
<evidence type="ECO:0000256" key="7">
    <source>
        <dbReference type="ARBA" id="ARBA00023136"/>
    </source>
</evidence>
<dbReference type="AlphaFoldDB" id="A0A0A5HJU3"/>
<evidence type="ECO:0000313" key="10">
    <source>
        <dbReference type="EMBL" id="KGX83892.1"/>
    </source>
</evidence>
<dbReference type="NCBIfam" id="NF009248">
    <property type="entry name" value="PRK12600.1"/>
    <property type="match status" value="1"/>
</dbReference>
<comment type="similarity">
    <text evidence="2 8">Belongs to the CPA3 antiporters (TC 2.A.63) subunit F family.</text>
</comment>
<feature type="transmembrane region" description="Helical" evidence="9">
    <location>
        <begin position="44"/>
        <end position="67"/>
    </location>
</feature>
<keyword evidence="7 8" id="KW-0472">Membrane</keyword>
<feature type="transmembrane region" description="Helical" evidence="9">
    <location>
        <begin position="12"/>
        <end position="32"/>
    </location>
</feature>